<name>A0A1H2JYI2_9ACTN</name>
<organism evidence="3 4">
    <name type="scientific">Jiangella alkaliphila</name>
    <dbReference type="NCBI Taxonomy" id="419479"/>
    <lineage>
        <taxon>Bacteria</taxon>
        <taxon>Bacillati</taxon>
        <taxon>Actinomycetota</taxon>
        <taxon>Actinomycetes</taxon>
        <taxon>Jiangellales</taxon>
        <taxon>Jiangellaceae</taxon>
        <taxon>Jiangella</taxon>
    </lineage>
</organism>
<evidence type="ECO:0000256" key="2">
    <source>
        <dbReference type="SAM" id="Phobius"/>
    </source>
</evidence>
<keyword evidence="2" id="KW-0812">Transmembrane</keyword>
<protein>
    <submittedName>
        <fullName evidence="3">Uncharacterized protein</fullName>
    </submittedName>
</protein>
<dbReference type="EMBL" id="LT629791">
    <property type="protein sequence ID" value="SDU61480.1"/>
    <property type="molecule type" value="Genomic_DNA"/>
</dbReference>
<sequence>MQAQRPANVANRRDESRRPSARGGRGTGAGRSSSPAPGQQTPPRRRGFWIAVAAVLAAANIVLATLVLTSGDDDSDPVADRVAELEAQEADRQLELVGQLTEQTTAAHAGLLSVIEGLHTVVPTGEPAVVSPSVDPAAWHTAVGAAIGTYGDAPSGSTEFNTARNGLLLAIDLLGSAATAYEAAVVAPAGPQQEELLELAGRLRDQAVAAWSVAATQLDVLNIDAGNGHVHITLPSRPGEEVDPHGGVGFEPSQEDHAGHTE</sequence>
<accession>A0A1H2JYI2</accession>
<evidence type="ECO:0000313" key="3">
    <source>
        <dbReference type="EMBL" id="SDU61480.1"/>
    </source>
</evidence>
<dbReference type="AlphaFoldDB" id="A0A1H2JYI2"/>
<keyword evidence="4" id="KW-1185">Reference proteome</keyword>
<keyword evidence="2" id="KW-1133">Transmembrane helix</keyword>
<dbReference type="Proteomes" id="UP000182977">
    <property type="component" value="Chromosome I"/>
</dbReference>
<evidence type="ECO:0000313" key="4">
    <source>
        <dbReference type="Proteomes" id="UP000182977"/>
    </source>
</evidence>
<feature type="transmembrane region" description="Helical" evidence="2">
    <location>
        <begin position="48"/>
        <end position="68"/>
    </location>
</feature>
<reference evidence="4" key="1">
    <citation type="submission" date="2016-10" db="EMBL/GenBank/DDBJ databases">
        <authorList>
            <person name="Varghese N."/>
            <person name="Submissions S."/>
        </authorList>
    </citation>
    <scope>NUCLEOTIDE SEQUENCE [LARGE SCALE GENOMIC DNA]</scope>
    <source>
        <strain evidence="4">DSM 45079</strain>
    </source>
</reference>
<feature type="region of interest" description="Disordered" evidence="1">
    <location>
        <begin position="236"/>
        <end position="262"/>
    </location>
</feature>
<feature type="region of interest" description="Disordered" evidence="1">
    <location>
        <begin position="1"/>
        <end position="44"/>
    </location>
</feature>
<gene>
    <name evidence="3" type="ORF">SAMN04488563_3221</name>
</gene>
<evidence type="ECO:0000256" key="1">
    <source>
        <dbReference type="SAM" id="MobiDB-lite"/>
    </source>
</evidence>
<keyword evidence="2" id="KW-0472">Membrane</keyword>
<proteinExistence type="predicted"/>